<organism evidence="2 4">
    <name type="scientific">Polarella glacialis</name>
    <name type="common">Dinoflagellate</name>
    <dbReference type="NCBI Taxonomy" id="89957"/>
    <lineage>
        <taxon>Eukaryota</taxon>
        <taxon>Sar</taxon>
        <taxon>Alveolata</taxon>
        <taxon>Dinophyceae</taxon>
        <taxon>Suessiales</taxon>
        <taxon>Suessiaceae</taxon>
        <taxon>Polarella</taxon>
    </lineage>
</organism>
<sequence length="161" mass="16274">MLAPWPSPGAATEHSLTHSSPLFYSPGGAMRAMMPSPVTAPSPGGASLSVSLSPAQSHHSAVMMQGFEGFAPSPPPAPTPGAASVMSVATSTAAASELQGRAMPSPISPPAEAASWMQLLTPDAGTPSASFSASMRQAEMLAYSEVSVTRMETPGPHSQKS</sequence>
<gene>
    <name evidence="2" type="ORF">PGLA1383_LOCUS57333</name>
    <name evidence="3" type="ORF">PGLA2088_LOCUS37801</name>
</gene>
<proteinExistence type="predicted"/>
<name>A0A813HZ06_POLGL</name>
<evidence type="ECO:0000313" key="3">
    <source>
        <dbReference type="EMBL" id="CAE8714052.1"/>
    </source>
</evidence>
<feature type="compositionally biased region" description="Low complexity" evidence="1">
    <location>
        <begin position="80"/>
        <end position="115"/>
    </location>
</feature>
<dbReference type="EMBL" id="CAJNNW010032564">
    <property type="protein sequence ID" value="CAE8714052.1"/>
    <property type="molecule type" value="Genomic_DNA"/>
</dbReference>
<evidence type="ECO:0000313" key="2">
    <source>
        <dbReference type="EMBL" id="CAE8642940.1"/>
    </source>
</evidence>
<dbReference type="Proteomes" id="UP000626109">
    <property type="component" value="Unassembled WGS sequence"/>
</dbReference>
<evidence type="ECO:0000313" key="4">
    <source>
        <dbReference type="Proteomes" id="UP000654075"/>
    </source>
</evidence>
<accession>A0A813HZ06</accession>
<dbReference type="Proteomes" id="UP000654075">
    <property type="component" value="Unassembled WGS sequence"/>
</dbReference>
<keyword evidence="4" id="KW-1185">Reference proteome</keyword>
<protein>
    <submittedName>
        <fullName evidence="2">Uncharacterized protein</fullName>
    </submittedName>
</protein>
<dbReference type="EMBL" id="CAJNNV010033230">
    <property type="protein sequence ID" value="CAE8642940.1"/>
    <property type="molecule type" value="Genomic_DNA"/>
</dbReference>
<dbReference type="AlphaFoldDB" id="A0A813HZ06"/>
<feature type="region of interest" description="Disordered" evidence="1">
    <location>
        <begin position="66"/>
        <end position="132"/>
    </location>
</feature>
<evidence type="ECO:0000256" key="1">
    <source>
        <dbReference type="SAM" id="MobiDB-lite"/>
    </source>
</evidence>
<comment type="caution">
    <text evidence="2">The sequence shown here is derived from an EMBL/GenBank/DDBJ whole genome shotgun (WGS) entry which is preliminary data.</text>
</comment>
<reference evidence="2" key="1">
    <citation type="submission" date="2021-02" db="EMBL/GenBank/DDBJ databases">
        <authorList>
            <person name="Dougan E. K."/>
            <person name="Rhodes N."/>
            <person name="Thang M."/>
            <person name="Chan C."/>
        </authorList>
    </citation>
    <scope>NUCLEOTIDE SEQUENCE</scope>
</reference>